<dbReference type="Proteomes" id="UP001597641">
    <property type="component" value="Unassembled WGS sequence"/>
</dbReference>
<keyword evidence="4" id="KW-1185">Reference proteome</keyword>
<dbReference type="EMBL" id="JBHUOX010000022">
    <property type="protein sequence ID" value="MFD3003005.1"/>
    <property type="molecule type" value="Genomic_DNA"/>
</dbReference>
<accession>A0ABW6BYX9</accession>
<evidence type="ECO:0000259" key="2">
    <source>
        <dbReference type="Pfam" id="PF04685"/>
    </source>
</evidence>
<dbReference type="RefSeq" id="WP_377489513.1">
    <property type="nucleotide sequence ID" value="NZ_JBHUOX010000022.1"/>
</dbReference>
<feature type="domain" description="Glycosyl-hydrolase family 116 catalytic region" evidence="2">
    <location>
        <begin position="411"/>
        <end position="528"/>
    </location>
</feature>
<reference evidence="4" key="1">
    <citation type="journal article" date="2019" name="Int. J. Syst. Evol. Microbiol.">
        <title>The Global Catalogue of Microorganisms (GCM) 10K type strain sequencing project: providing services to taxonomists for standard genome sequencing and annotation.</title>
        <authorList>
            <consortium name="The Broad Institute Genomics Platform"/>
            <consortium name="The Broad Institute Genome Sequencing Center for Infectious Disease"/>
            <person name="Wu L."/>
            <person name="Ma J."/>
        </authorList>
    </citation>
    <scope>NUCLEOTIDE SEQUENCE [LARGE SCALE GENOMIC DNA]</scope>
    <source>
        <strain evidence="4">KCTC 23984</strain>
    </source>
</reference>
<organism evidence="3 4">
    <name type="scientific">Pontibacter toksunensis</name>
    <dbReference type="NCBI Taxonomy" id="1332631"/>
    <lineage>
        <taxon>Bacteria</taxon>
        <taxon>Pseudomonadati</taxon>
        <taxon>Bacteroidota</taxon>
        <taxon>Cytophagia</taxon>
        <taxon>Cytophagales</taxon>
        <taxon>Hymenobacteraceae</taxon>
        <taxon>Pontibacter</taxon>
    </lineage>
</organism>
<name>A0ABW6BYX9_9BACT</name>
<evidence type="ECO:0000313" key="3">
    <source>
        <dbReference type="EMBL" id="MFD3003005.1"/>
    </source>
</evidence>
<feature type="compositionally biased region" description="Polar residues" evidence="1">
    <location>
        <begin position="1"/>
        <end position="10"/>
    </location>
</feature>
<dbReference type="Pfam" id="PF04685">
    <property type="entry name" value="DUF608"/>
    <property type="match status" value="1"/>
</dbReference>
<comment type="caution">
    <text evidence="3">The sequence shown here is derived from an EMBL/GenBank/DDBJ whole genome shotgun (WGS) entry which is preliminary data.</text>
</comment>
<proteinExistence type="predicted"/>
<dbReference type="InterPro" id="IPR006775">
    <property type="entry name" value="GH116_catalytic"/>
</dbReference>
<sequence length="1217" mass="135576">MSENKAQPSQEKPEDRLSVARPLRYKPEGTDFVILNGNKRFNRALYGTGTAFRVEAGDLPEFLLYMPRKGGNLKLGIATSEGDKWLIEADHIKAIYRPGTMIYEIKDPLLGEGQLNLQVLAMAEAEGMLVSLETTPDTQPFELIWTYGGASGHRPARDGDIGADSEEGFYLHPEHAKGNVFEVRENTFLLGFESDKNKAGSSEENTASVKDKGYQIFGISAPGTSLKIGDANQQSSPKMLLASDKSNLPLVVGRKQIQGSQKIYFGLQNNLTAKPIAYQELPAAFIKADEQRKRIARQVKIVTPDPYLNTLGGALSIAADAIWDGQSYMHGAIAWRMPLNGWRGAYVADALGWHDRARTHFRGYSEAQVLSPDSGPVVPDPEKNLARQKEEIGISLYTEGYISRNPSSKKVAHHYDMNMVFIDEMLRHFLWTGDKEYIQEAWPIIERHLAWEKRNFDADNDGLYDAYASFWASDAVQYSGGGVTHSSAYHHFSIKMAARLATLIGKDPKPYQQEAKKIKQAIETTMWQPDKGWYAEYKDLLGLQKLHPAAALWTVYHTLDSEVPDAFQAYQLLRYVDTQIPHIPIQISDLPGEDLYTLTTSNWMPYTWSVNNVALAEVAHTALAYWQAGRTEEANKLMRSILIESMYMGSSPGNLQQLSYYDHYRGELYRDFADGIGISSRALVEGMFGIVPDVLAGELLIRPGLPADWNHASFETPDIQYAFQREGDTETYTITPHFNKPLNLTFRAAALKDKVASVTVNGQPVQWTNYTEAIGNPQIRIAPPAAEKYQIKITWNGDKPAGATYNAVAARGAAFTVDLKNAKVLEIKDPQKITAGKEKLGNNLKVNIAGEKGHHTFFVLARQGELQWWEPVNVELKEPYELSARQGESPQVLLHNNTAVALNEEVTFTAGGFSKKLLLHVEPSQTSEPIVIPAEFLLPGTNRVEVRAGNGPIATAELINWQLPVPEGQQQPEWETVDLSGHFNDNVTQIFKNDYLSPRPAVATLQLPKQGIGNWCYPLVTAEIDDTGLRAKAGEDGIVELPNGLPFKTTGTAEGNNILFTSQWDNYPDQATVPLQGNASHAYLLMAGSTNPMQSRFDNGEVVVHYTDGTQEKLVLRNPETWWPIEQDYYVNNYSFTLNKPKPIRVHLKIGEVLENFEYSDIKGFAYDSYIPGGAATVLDLPLNPQKKLKSLEVKALANDVVIGLMSVTLVRSREIR</sequence>
<dbReference type="InterPro" id="IPR028028">
    <property type="entry name" value="DUF4450"/>
</dbReference>
<dbReference type="SUPFAM" id="SSF48208">
    <property type="entry name" value="Six-hairpin glycosidases"/>
    <property type="match status" value="1"/>
</dbReference>
<protein>
    <submittedName>
        <fullName evidence="3">DUF4450 domain-containing protein</fullName>
    </submittedName>
</protein>
<dbReference type="Gene3D" id="1.50.10.10">
    <property type="match status" value="1"/>
</dbReference>
<gene>
    <name evidence="3" type="ORF">ACFS7Z_21755</name>
</gene>
<feature type="region of interest" description="Disordered" evidence="1">
    <location>
        <begin position="1"/>
        <end position="21"/>
    </location>
</feature>
<evidence type="ECO:0000256" key="1">
    <source>
        <dbReference type="SAM" id="MobiDB-lite"/>
    </source>
</evidence>
<dbReference type="InterPro" id="IPR008928">
    <property type="entry name" value="6-hairpin_glycosidase_sf"/>
</dbReference>
<dbReference type="Pfam" id="PF14614">
    <property type="entry name" value="DUF4450"/>
    <property type="match status" value="1"/>
</dbReference>
<dbReference type="InterPro" id="IPR012341">
    <property type="entry name" value="6hp_glycosidase-like_sf"/>
</dbReference>
<evidence type="ECO:0000313" key="4">
    <source>
        <dbReference type="Proteomes" id="UP001597641"/>
    </source>
</evidence>